<dbReference type="FunFam" id="3.40.50.300:FF:000563">
    <property type="entry name" value="Guanine nucleotide-binding protein alpha subunit"/>
    <property type="match status" value="1"/>
</dbReference>
<keyword evidence="1 7" id="KW-0479">Metal-binding</keyword>
<keyword evidence="9" id="KW-1185">Reference proteome</keyword>
<dbReference type="GO" id="GO:0046872">
    <property type="term" value="F:metal ion binding"/>
    <property type="evidence" value="ECO:0007669"/>
    <property type="project" value="UniProtKB-KW"/>
</dbReference>
<dbReference type="SUPFAM" id="SSF52540">
    <property type="entry name" value="P-loop containing nucleoside triphosphate hydrolases"/>
    <property type="match status" value="1"/>
</dbReference>
<feature type="binding site" evidence="6">
    <location>
        <begin position="150"/>
        <end position="151"/>
    </location>
    <ligand>
        <name>GTP</name>
        <dbReference type="ChEBI" id="CHEBI:37565"/>
    </ligand>
</feature>
<dbReference type="AlphaFoldDB" id="A9V4X4"/>
<feature type="binding site" evidence="7">
    <location>
        <position position="181"/>
    </location>
    <ligand>
        <name>Mg(2+)</name>
        <dbReference type="ChEBI" id="CHEBI:18420"/>
    </ligand>
</feature>
<evidence type="ECO:0000313" key="8">
    <source>
        <dbReference type="EMBL" id="EDQ87530.1"/>
    </source>
</evidence>
<dbReference type="PRINTS" id="PR00318">
    <property type="entry name" value="GPROTEINA"/>
</dbReference>
<dbReference type="OMA" id="FMAIQAM"/>
<dbReference type="FunFam" id="1.10.400.10:FF:000007">
    <property type="entry name" value="Guanine nucleotide-binding protein subunit alpha"/>
    <property type="match status" value="1"/>
</dbReference>
<evidence type="ECO:0000256" key="3">
    <source>
        <dbReference type="ARBA" id="ARBA00022842"/>
    </source>
</evidence>
<dbReference type="GO" id="GO:0005834">
    <property type="term" value="C:heterotrimeric G-protein complex"/>
    <property type="evidence" value="ECO:0000318"/>
    <property type="project" value="GO_Central"/>
</dbReference>
<organism evidence="8 9">
    <name type="scientific">Monosiga brevicollis</name>
    <name type="common">Choanoflagellate</name>
    <dbReference type="NCBI Taxonomy" id="81824"/>
    <lineage>
        <taxon>Eukaryota</taxon>
        <taxon>Choanoflagellata</taxon>
        <taxon>Craspedida</taxon>
        <taxon>Salpingoecidae</taxon>
        <taxon>Monosiga</taxon>
    </lineage>
</organism>
<dbReference type="Proteomes" id="UP000001357">
    <property type="component" value="Unassembled WGS sequence"/>
</dbReference>
<dbReference type="GO" id="GO:0032502">
    <property type="term" value="P:developmental process"/>
    <property type="evidence" value="ECO:0007669"/>
    <property type="project" value="UniProtKB-ARBA"/>
</dbReference>
<dbReference type="PRINTS" id="PR01241">
    <property type="entry name" value="GPROTEINAFNG"/>
</dbReference>
<feature type="binding site" evidence="6">
    <location>
        <begin position="269"/>
        <end position="272"/>
    </location>
    <ligand>
        <name>GTP</name>
        <dbReference type="ChEBI" id="CHEBI:37565"/>
    </ligand>
</feature>
<dbReference type="InterPro" id="IPR002975">
    <property type="entry name" value="Fungi_Gprotein_alpha"/>
</dbReference>
<feature type="binding site" evidence="6">
    <location>
        <begin position="43"/>
        <end position="48"/>
    </location>
    <ligand>
        <name>GTP</name>
        <dbReference type="ChEBI" id="CHEBI:37565"/>
    </ligand>
</feature>
<evidence type="ECO:0000313" key="9">
    <source>
        <dbReference type="Proteomes" id="UP000001357"/>
    </source>
</evidence>
<evidence type="ECO:0000256" key="4">
    <source>
        <dbReference type="ARBA" id="ARBA00023134"/>
    </source>
</evidence>
<dbReference type="KEGG" id="mbr:MONBRDRAFT_37969"/>
<keyword evidence="4 6" id="KW-0342">GTP-binding</keyword>
<dbReference type="SMART" id="SM00275">
    <property type="entry name" value="G_alpha"/>
    <property type="match status" value="1"/>
</dbReference>
<evidence type="ECO:0000256" key="7">
    <source>
        <dbReference type="PIRSR" id="PIRSR601019-2"/>
    </source>
</evidence>
<dbReference type="Gene3D" id="3.40.50.300">
    <property type="entry name" value="P-loop containing nucleotide triphosphate hydrolases"/>
    <property type="match status" value="1"/>
</dbReference>
<feature type="binding site" evidence="6">
    <location>
        <begin position="175"/>
        <end position="181"/>
    </location>
    <ligand>
        <name>GTP</name>
        <dbReference type="ChEBI" id="CHEBI:37565"/>
    </ligand>
</feature>
<dbReference type="SMR" id="A9V4X4"/>
<dbReference type="InterPro" id="IPR011025">
    <property type="entry name" value="GproteinA_insert"/>
</dbReference>
<evidence type="ECO:0008006" key="10">
    <source>
        <dbReference type="Google" id="ProtNLM"/>
    </source>
</evidence>
<protein>
    <recommendedName>
        <fullName evidence="10">Guanine nucleotide-binding protein G(O) subunit alpha</fullName>
    </recommendedName>
</protein>
<dbReference type="PANTHER" id="PTHR10218:SF302">
    <property type="entry name" value="GUANINE NUCLEOTIDE-BINDING PROTEIN ALPHA-5 SUBUNIT"/>
    <property type="match status" value="1"/>
</dbReference>
<dbReference type="GeneID" id="5892955"/>
<dbReference type="FunFam" id="3.40.50.300:FF:000692">
    <property type="entry name" value="Guanine nucleotide-binding protein subunit alpha"/>
    <property type="match status" value="1"/>
</dbReference>
<proteinExistence type="predicted"/>
<dbReference type="Gene3D" id="1.10.400.10">
    <property type="entry name" value="GI Alpha 1, domain 2-like"/>
    <property type="match status" value="1"/>
</dbReference>
<sequence>MGICMSAEQKAQQARTAAVEAQLERDAQLASRTIKLLLLGAGESGKSTLVKQMKIIHGDGFSNEELKSYKPTICDNLVHSMRAVLEAMGPLVIDIGDQSNRKHAKVVLSYIELGTSGGLTPELTEALKALWADSGVQECFRRSNEYQLNDSAEYFFNNIDRIAQSNYLPTQEDVLRARVRTTGVIETTFRYKDLIYRMFDVGGQRSERRKWIHCFNDVTAVLFVAALSGYDMKLFEDQETNRIHESLTLFDAICNNSFFINTAIILFLNKTDLFSQKIARTPLKDYFPEYDGPPNNASEAKKFIAGMFKRLNKNPNKPVYEHFVCATETQNIRYVFDAVKTGSLGRRQHHAIVGRRLVRLSNQAQHLLWGQGWRTQSQRALQRRCQRMN</sequence>
<evidence type="ECO:0000256" key="1">
    <source>
        <dbReference type="ARBA" id="ARBA00022723"/>
    </source>
</evidence>
<dbReference type="FunCoup" id="A9V4X4">
    <property type="interactions" value="1871"/>
</dbReference>
<dbReference type="GO" id="GO:0005737">
    <property type="term" value="C:cytoplasm"/>
    <property type="evidence" value="ECO:0000318"/>
    <property type="project" value="GO_Central"/>
</dbReference>
<dbReference type="GO" id="GO:0001664">
    <property type="term" value="F:G protein-coupled receptor binding"/>
    <property type="evidence" value="ECO:0000318"/>
    <property type="project" value="GO_Central"/>
</dbReference>
<dbReference type="GO" id="GO:0031683">
    <property type="term" value="F:G-protein beta/gamma-subunit complex binding"/>
    <property type="evidence" value="ECO:0000318"/>
    <property type="project" value="GO_Central"/>
</dbReference>
<feature type="binding site" evidence="6">
    <location>
        <begin position="200"/>
        <end position="204"/>
    </location>
    <ligand>
        <name>GTP</name>
        <dbReference type="ChEBI" id="CHEBI:37565"/>
    </ligand>
</feature>
<evidence type="ECO:0000256" key="6">
    <source>
        <dbReference type="PIRSR" id="PIRSR601019-1"/>
    </source>
</evidence>
<feature type="binding site" evidence="7">
    <location>
        <position position="47"/>
    </location>
    <ligand>
        <name>Mg(2+)</name>
        <dbReference type="ChEBI" id="CHEBI:18420"/>
    </ligand>
</feature>
<dbReference type="PROSITE" id="PS51882">
    <property type="entry name" value="G_ALPHA"/>
    <property type="match status" value="1"/>
</dbReference>
<feature type="binding site" evidence="6">
    <location>
        <position position="326"/>
    </location>
    <ligand>
        <name>GTP</name>
        <dbReference type="ChEBI" id="CHEBI:37565"/>
    </ligand>
</feature>
<accession>A9V4X4</accession>
<evidence type="ECO:0000256" key="2">
    <source>
        <dbReference type="ARBA" id="ARBA00022741"/>
    </source>
</evidence>
<dbReference type="STRING" id="81824.A9V4X4"/>
<dbReference type="InterPro" id="IPR027417">
    <property type="entry name" value="P-loop_NTPase"/>
</dbReference>
<keyword evidence="3 7" id="KW-0460">Magnesium</keyword>
<keyword evidence="5" id="KW-0807">Transducer</keyword>
<evidence type="ECO:0000256" key="5">
    <source>
        <dbReference type="ARBA" id="ARBA00023224"/>
    </source>
</evidence>
<keyword evidence="2 6" id="KW-0547">Nucleotide-binding</keyword>
<dbReference type="Pfam" id="PF00503">
    <property type="entry name" value="G-alpha"/>
    <property type="match status" value="1"/>
</dbReference>
<dbReference type="InterPro" id="IPR001019">
    <property type="entry name" value="Gprotein_alpha_su"/>
</dbReference>
<dbReference type="RefSeq" id="XP_001747790.1">
    <property type="nucleotide sequence ID" value="XM_001747738.1"/>
</dbReference>
<gene>
    <name evidence="8" type="ORF">MONBRDRAFT_37969</name>
</gene>
<dbReference type="GO" id="GO:0005525">
    <property type="term" value="F:GTP binding"/>
    <property type="evidence" value="ECO:0007669"/>
    <property type="project" value="UniProtKB-KW"/>
</dbReference>
<dbReference type="GO" id="GO:0007188">
    <property type="term" value="P:adenylate cyclase-modulating G protein-coupled receptor signaling pathway"/>
    <property type="evidence" value="ECO:0000318"/>
    <property type="project" value="GO_Central"/>
</dbReference>
<dbReference type="CDD" id="cd00066">
    <property type="entry name" value="G-alpha"/>
    <property type="match status" value="1"/>
</dbReference>
<dbReference type="eggNOG" id="KOG0082">
    <property type="taxonomic scope" value="Eukaryota"/>
</dbReference>
<dbReference type="SUPFAM" id="SSF47895">
    <property type="entry name" value="Transducin (alpha subunit), insertion domain"/>
    <property type="match status" value="1"/>
</dbReference>
<dbReference type="PANTHER" id="PTHR10218">
    <property type="entry name" value="GTP-BINDING PROTEIN ALPHA SUBUNIT"/>
    <property type="match status" value="1"/>
</dbReference>
<name>A9V4X4_MONBE</name>
<dbReference type="EMBL" id="CH991559">
    <property type="protein sequence ID" value="EDQ87530.1"/>
    <property type="molecule type" value="Genomic_DNA"/>
</dbReference>
<reference evidence="8 9" key="1">
    <citation type="journal article" date="2008" name="Nature">
        <title>The genome of the choanoflagellate Monosiga brevicollis and the origin of metazoans.</title>
        <authorList>
            <consortium name="JGI Sequencing"/>
            <person name="King N."/>
            <person name="Westbrook M.J."/>
            <person name="Young S.L."/>
            <person name="Kuo A."/>
            <person name="Abedin M."/>
            <person name="Chapman J."/>
            <person name="Fairclough S."/>
            <person name="Hellsten U."/>
            <person name="Isogai Y."/>
            <person name="Letunic I."/>
            <person name="Marr M."/>
            <person name="Pincus D."/>
            <person name="Putnam N."/>
            <person name="Rokas A."/>
            <person name="Wright K.J."/>
            <person name="Zuzow R."/>
            <person name="Dirks W."/>
            <person name="Good M."/>
            <person name="Goodstein D."/>
            <person name="Lemons D."/>
            <person name="Li W."/>
            <person name="Lyons J.B."/>
            <person name="Morris A."/>
            <person name="Nichols S."/>
            <person name="Richter D.J."/>
            <person name="Salamov A."/>
            <person name="Bork P."/>
            <person name="Lim W.A."/>
            <person name="Manning G."/>
            <person name="Miller W.T."/>
            <person name="McGinnis W."/>
            <person name="Shapiro H."/>
            <person name="Tjian R."/>
            <person name="Grigoriev I.V."/>
            <person name="Rokhsar D."/>
        </authorList>
    </citation>
    <scope>NUCLEOTIDE SEQUENCE [LARGE SCALE GENOMIC DNA]</scope>
    <source>
        <strain evidence="9">MX1 / ATCC 50154</strain>
    </source>
</reference>
<dbReference type="GO" id="GO:0003924">
    <property type="term" value="F:GTPase activity"/>
    <property type="evidence" value="ECO:0000318"/>
    <property type="project" value="GO_Central"/>
</dbReference>
<dbReference type="InParanoid" id="A9V4X4"/>